<dbReference type="InterPro" id="IPR026854">
    <property type="entry name" value="VPS13_N"/>
</dbReference>
<dbReference type="PANTHER" id="PTHR45523">
    <property type="entry name" value="TETRATRICOPEPTIDE REPEAT (TPR)-CONTAINING PROTEIN-RELATED"/>
    <property type="match status" value="1"/>
</dbReference>
<keyword evidence="4" id="KW-1185">Reference proteome</keyword>
<evidence type="ECO:0000313" key="4">
    <source>
        <dbReference type="Proteomes" id="UP001418222"/>
    </source>
</evidence>
<dbReference type="Pfam" id="PF12624">
    <property type="entry name" value="VPS13_N"/>
    <property type="match status" value="1"/>
</dbReference>
<comment type="caution">
    <text evidence="3">The sequence shown here is derived from an EMBL/GenBank/DDBJ whole genome shotgun (WGS) entry which is preliminary data.</text>
</comment>
<feature type="domain" description="Chorein N-terminal" evidence="2">
    <location>
        <begin position="1"/>
        <end position="419"/>
    </location>
</feature>
<dbReference type="AlphaFoldDB" id="A0AAP0B1Q5"/>
<proteinExistence type="predicted"/>
<dbReference type="PANTHER" id="PTHR45523:SF2">
    <property type="entry name" value="OS02G0470600 PROTEIN"/>
    <property type="match status" value="1"/>
</dbReference>
<evidence type="ECO:0000313" key="3">
    <source>
        <dbReference type="EMBL" id="KAK8923899.1"/>
    </source>
</evidence>
<gene>
    <name evidence="3" type="ORF">KSP39_PZI019094</name>
</gene>
<evidence type="ECO:0000259" key="2">
    <source>
        <dbReference type="Pfam" id="PF12624"/>
    </source>
</evidence>
<keyword evidence="1" id="KW-0813">Transport</keyword>
<dbReference type="Proteomes" id="UP001418222">
    <property type="component" value="Unassembled WGS sequence"/>
</dbReference>
<protein>
    <recommendedName>
        <fullName evidence="2">Chorein N-terminal domain-containing protein</fullName>
    </recommendedName>
</protein>
<dbReference type="EMBL" id="JBBWWQ010000017">
    <property type="protein sequence ID" value="KAK8923899.1"/>
    <property type="molecule type" value="Genomic_DNA"/>
</dbReference>
<evidence type="ECO:0000256" key="1">
    <source>
        <dbReference type="ARBA" id="ARBA00022448"/>
    </source>
</evidence>
<name>A0AAP0B1Q5_9ASPA</name>
<reference evidence="3 4" key="1">
    <citation type="journal article" date="2022" name="Nat. Plants">
        <title>Genomes of leafy and leafless Platanthera orchids illuminate the evolution of mycoheterotrophy.</title>
        <authorList>
            <person name="Li M.H."/>
            <person name="Liu K.W."/>
            <person name="Li Z."/>
            <person name="Lu H.C."/>
            <person name="Ye Q.L."/>
            <person name="Zhang D."/>
            <person name="Wang J.Y."/>
            <person name="Li Y.F."/>
            <person name="Zhong Z.M."/>
            <person name="Liu X."/>
            <person name="Yu X."/>
            <person name="Liu D.K."/>
            <person name="Tu X.D."/>
            <person name="Liu B."/>
            <person name="Hao Y."/>
            <person name="Liao X.Y."/>
            <person name="Jiang Y.T."/>
            <person name="Sun W.H."/>
            <person name="Chen J."/>
            <person name="Chen Y.Q."/>
            <person name="Ai Y."/>
            <person name="Zhai J.W."/>
            <person name="Wu S.S."/>
            <person name="Zhou Z."/>
            <person name="Hsiao Y.Y."/>
            <person name="Wu W.L."/>
            <person name="Chen Y.Y."/>
            <person name="Lin Y.F."/>
            <person name="Hsu J.L."/>
            <person name="Li C.Y."/>
            <person name="Wang Z.W."/>
            <person name="Zhao X."/>
            <person name="Zhong W.Y."/>
            <person name="Ma X.K."/>
            <person name="Ma L."/>
            <person name="Huang J."/>
            <person name="Chen G.Z."/>
            <person name="Huang M.Z."/>
            <person name="Huang L."/>
            <person name="Peng D.H."/>
            <person name="Luo Y.B."/>
            <person name="Zou S.Q."/>
            <person name="Chen S.P."/>
            <person name="Lan S."/>
            <person name="Tsai W.C."/>
            <person name="Van de Peer Y."/>
            <person name="Liu Z.J."/>
        </authorList>
    </citation>
    <scope>NUCLEOTIDE SEQUENCE [LARGE SCALE GENOMIC DNA]</scope>
    <source>
        <strain evidence="3">Lor287</strain>
    </source>
</reference>
<accession>A0AAP0B1Q5</accession>
<sequence>MFESLVLSILRKYLGEYVEGFSLRISVWKGEIVLKDLRFKGKAQNLLNLPLAVKAGFIGTVTLQVPWKSFGKAPIIVLIDRIFVLAEPTLDGDTLRDEHREKLFESKLKQIEEAESATICAAIMKDKARAAPGGVSWLGSLLTTIIGNLKLTISNVHIKYEDSISNPGHPFCSGITLSKLAAITTNEQGNETFDASGALGKSLQLLQLAVYHDCERAPWNLDNSWEDLKSVDCTKIFQDEIDELDGSRTASLWAKDRRYLVSPINGILKYHCLGNQERQNPQIPFEKASLVLSDVYFTVSEAQYNDGIKLLDALSSYKTRVEVSHLRPIVPVMEDTHAWWLYAMLASLRQKKLCYWFSWERMKHHCQLRRLYIQIYSAFLQQTSNVDIYAMRKIERILDSKDILLWRLLAHAKLELVGSMERSWWSFGWRRSTSSGLSINELLSCEPQNMRQIEVDVSVGKAAARISGTEIVYGSFEHLNLTTEMPFQTVRWDVSLKCHDSSSPEAQLSQC</sequence>
<organism evidence="3 4">
    <name type="scientific">Platanthera zijinensis</name>
    <dbReference type="NCBI Taxonomy" id="2320716"/>
    <lineage>
        <taxon>Eukaryota</taxon>
        <taxon>Viridiplantae</taxon>
        <taxon>Streptophyta</taxon>
        <taxon>Embryophyta</taxon>
        <taxon>Tracheophyta</taxon>
        <taxon>Spermatophyta</taxon>
        <taxon>Magnoliopsida</taxon>
        <taxon>Liliopsida</taxon>
        <taxon>Asparagales</taxon>
        <taxon>Orchidaceae</taxon>
        <taxon>Orchidoideae</taxon>
        <taxon>Orchideae</taxon>
        <taxon>Orchidinae</taxon>
        <taxon>Platanthera</taxon>
    </lineage>
</organism>